<dbReference type="RefSeq" id="WP_237856402.1">
    <property type="nucleotide sequence ID" value="NZ_JAKLWS010000048.1"/>
</dbReference>
<dbReference type="EMBL" id="JAKLWS010000048">
    <property type="protein sequence ID" value="MCG2590892.1"/>
    <property type="molecule type" value="Genomic_DNA"/>
</dbReference>
<accession>A0ABS9KJ59</accession>
<gene>
    <name evidence="1" type="ORF">L6773_20145</name>
</gene>
<evidence type="ECO:0008006" key="3">
    <source>
        <dbReference type="Google" id="ProtNLM"/>
    </source>
</evidence>
<evidence type="ECO:0000313" key="2">
    <source>
        <dbReference type="Proteomes" id="UP001165366"/>
    </source>
</evidence>
<organism evidence="1 2">
    <name type="scientific">Rhodohalobacter sulfatireducens</name>
    <dbReference type="NCBI Taxonomy" id="2911366"/>
    <lineage>
        <taxon>Bacteria</taxon>
        <taxon>Pseudomonadati</taxon>
        <taxon>Balneolota</taxon>
        <taxon>Balneolia</taxon>
        <taxon>Balneolales</taxon>
        <taxon>Balneolaceae</taxon>
        <taxon>Rhodohalobacter</taxon>
    </lineage>
</organism>
<dbReference type="Gene3D" id="2.40.160.20">
    <property type="match status" value="1"/>
</dbReference>
<protein>
    <recommendedName>
        <fullName evidence="3">Outer membrane protein beta-barrel domain-containing protein</fullName>
    </recommendedName>
</protein>
<dbReference type="InterPro" id="IPR011250">
    <property type="entry name" value="OMP/PagP_B-barrel"/>
</dbReference>
<dbReference type="SUPFAM" id="SSF56925">
    <property type="entry name" value="OMPA-like"/>
    <property type="match status" value="1"/>
</dbReference>
<reference evidence="1" key="1">
    <citation type="submission" date="2022-01" db="EMBL/GenBank/DDBJ databases">
        <authorList>
            <person name="Wang Y."/>
        </authorList>
    </citation>
    <scope>NUCLEOTIDE SEQUENCE</scope>
    <source>
        <strain evidence="1">WB101</strain>
    </source>
</reference>
<comment type="caution">
    <text evidence="1">The sequence shown here is derived from an EMBL/GenBank/DDBJ whole genome shotgun (WGS) entry which is preliminary data.</text>
</comment>
<name>A0ABS9KJ59_9BACT</name>
<reference evidence="1" key="2">
    <citation type="submission" date="2024-05" db="EMBL/GenBank/DDBJ databases">
        <title>Rhodohalobacter halophilus gen. nov., sp. nov., a moderately halophilic member of the family Balneolaceae.</title>
        <authorList>
            <person name="Xia J."/>
        </authorList>
    </citation>
    <scope>NUCLEOTIDE SEQUENCE</scope>
    <source>
        <strain evidence="1">WB101</strain>
    </source>
</reference>
<dbReference type="Proteomes" id="UP001165366">
    <property type="component" value="Unassembled WGS sequence"/>
</dbReference>
<keyword evidence="2" id="KW-1185">Reference proteome</keyword>
<proteinExistence type="predicted"/>
<sequence>MKKIYIIVLTLLFPLSGVAQLSDFDINVLLGAPQGEFQDNLDRTAVGINGGIAYPIAAPFYIGAEIGFMTYGRDERTENFNPNIPEVRVNVVTEYDILTGHAFLRFEGQGEVIRPYIDGLVGFNYLFTKTTIEDRGNNFDDIASDTNFDDTALSYGFGPGIKFRVSSNEEREILINLKTRYLFGANAAYLQPGSIEVNNGSLIFDESESKTDLLTIHLGVSIKF</sequence>
<evidence type="ECO:0000313" key="1">
    <source>
        <dbReference type="EMBL" id="MCG2590892.1"/>
    </source>
</evidence>